<evidence type="ECO:0000313" key="12">
    <source>
        <dbReference type="Proteomes" id="UP000001595"/>
    </source>
</evidence>
<keyword evidence="3" id="KW-0808">Transferase</keyword>
<evidence type="ECO:0000256" key="8">
    <source>
        <dbReference type="ARBA" id="ARBA00048439"/>
    </source>
</evidence>
<keyword evidence="2" id="KW-0328">Glycosyltransferase</keyword>
<keyword evidence="9" id="KW-0732">Signal</keyword>
<comment type="similarity">
    <text evidence="1">Belongs to the glycosyltransferase group 1 family. Glycosyltransferase 4 subfamily.</text>
</comment>
<dbReference type="Proteomes" id="UP000001595">
    <property type="component" value="Chromosome 2B"/>
</dbReference>
<dbReference type="GO" id="GO:0016438">
    <property type="term" value="F:tRNA-queuosine(34) beta-mannosyltransferase activity"/>
    <property type="evidence" value="ECO:0007669"/>
    <property type="project" value="UniProtKB-EC"/>
</dbReference>
<dbReference type="PANTHER" id="PTHR13615">
    <property type="entry name" value="GLYCOSYLTRANSFERASE-LIKE 1"/>
    <property type="match status" value="1"/>
</dbReference>
<evidence type="ECO:0000259" key="10">
    <source>
        <dbReference type="Pfam" id="PF12038"/>
    </source>
</evidence>
<reference evidence="11" key="2">
    <citation type="submission" date="2025-08" db="UniProtKB">
        <authorList>
            <consortium name="Ensembl"/>
        </authorList>
    </citation>
    <scope>IDENTIFICATION</scope>
</reference>
<dbReference type="AlphaFoldDB" id="A0A8I5TB77"/>
<evidence type="ECO:0000313" key="11">
    <source>
        <dbReference type="Ensembl" id="ENSPPYP00000035156.1"/>
    </source>
</evidence>
<evidence type="ECO:0000256" key="7">
    <source>
        <dbReference type="ARBA" id="ARBA00045402"/>
    </source>
</evidence>
<dbReference type="Pfam" id="PF12038">
    <property type="entry name" value="QTMAN_N"/>
    <property type="match status" value="1"/>
</dbReference>
<sequence>LRIFILWIFYLRTASQLVTELQEVLGRCLETTLPCFKGLWREPTRLIYFSKFIPGSKFYCNLFASSLVQITELANMKPDGKFKKLWYYHEDVIRTPVKKCHERSFQYYYDQILSILFVSDVFFNTEFSTISFLATISKKIKSSPD</sequence>
<dbReference type="InterPro" id="IPR051862">
    <property type="entry name" value="GT-like_domain_containing_1"/>
</dbReference>
<evidence type="ECO:0000256" key="5">
    <source>
        <dbReference type="ARBA" id="ARBA00044539"/>
    </source>
</evidence>
<keyword evidence="12" id="KW-1185">Reference proteome</keyword>
<feature type="signal peptide" evidence="9">
    <location>
        <begin position="1"/>
        <end position="15"/>
    </location>
</feature>
<comment type="catalytic activity">
    <reaction evidence="8">
        <text>queuosine(34) in tRNA(Asp) + GDP-alpha-D-mannose = O-4''-alpha-D-mannosylqueuosine(34) in tRNA(Asp) + GDP + H(+)</text>
        <dbReference type="Rhea" id="RHEA:12885"/>
        <dbReference type="Rhea" id="RHEA-COMP:18572"/>
        <dbReference type="Rhea" id="RHEA-COMP:18581"/>
        <dbReference type="ChEBI" id="CHEBI:15378"/>
        <dbReference type="ChEBI" id="CHEBI:57527"/>
        <dbReference type="ChEBI" id="CHEBI:58189"/>
        <dbReference type="ChEBI" id="CHEBI:194431"/>
        <dbReference type="ChEBI" id="CHEBI:194442"/>
        <dbReference type="EC" id="2.4.1.110"/>
    </reaction>
    <physiologicalReaction direction="left-to-right" evidence="8">
        <dbReference type="Rhea" id="RHEA:12886"/>
    </physiologicalReaction>
</comment>
<dbReference type="PANTHER" id="PTHR13615:SF3">
    <property type="entry name" value="GLYCOSYLTRANSFERASE-LIKE DOMAIN-CONTAINING PROTEIN 1"/>
    <property type="match status" value="1"/>
</dbReference>
<evidence type="ECO:0000256" key="4">
    <source>
        <dbReference type="ARBA" id="ARBA00044517"/>
    </source>
</evidence>
<evidence type="ECO:0000256" key="9">
    <source>
        <dbReference type="SAM" id="SignalP"/>
    </source>
</evidence>
<dbReference type="InterPro" id="IPR022701">
    <property type="entry name" value="QTMAN_N"/>
</dbReference>
<name>A0A8I5TB77_PONAB</name>
<feature type="domain" description="tRNA-queuosine alpha-mannosyltransferase N-terminal" evidence="10">
    <location>
        <begin position="3"/>
        <end position="145"/>
    </location>
</feature>
<comment type="function">
    <text evidence="7">Glycosyltransferase that specifically catalyzes mannosylation of cytoplasmic tRNA(Asp) modified with queuosine at position 34 (queuosine(34)). Mannosylates the cyclopentene moiety of queuosine(34) in tRNA(Asp) to form mannosyl-queuosine(34). Mannosylation of queuosine(34) in tRNA(Asp) is required to slow-down elongation at cognate codons, GAC and GAU, thereby regulating protein translation.</text>
</comment>
<feature type="chain" id="PRO_5035305785" description="tRNA-queuosine alpha-mannosyltransferase" evidence="9">
    <location>
        <begin position="16"/>
        <end position="145"/>
    </location>
</feature>
<organism evidence="11 12">
    <name type="scientific">Pongo abelii</name>
    <name type="common">Sumatran orangutan</name>
    <name type="synonym">Pongo pygmaeus abelii</name>
    <dbReference type="NCBI Taxonomy" id="9601"/>
    <lineage>
        <taxon>Eukaryota</taxon>
        <taxon>Metazoa</taxon>
        <taxon>Chordata</taxon>
        <taxon>Craniata</taxon>
        <taxon>Vertebrata</taxon>
        <taxon>Euteleostomi</taxon>
        <taxon>Mammalia</taxon>
        <taxon>Eutheria</taxon>
        <taxon>Euarchontoglires</taxon>
        <taxon>Primates</taxon>
        <taxon>Haplorrhini</taxon>
        <taxon>Catarrhini</taxon>
        <taxon>Hominidae</taxon>
        <taxon>Pongo</taxon>
    </lineage>
</organism>
<reference evidence="11" key="1">
    <citation type="submission" date="2008-02" db="EMBL/GenBank/DDBJ databases">
        <title>A 6x draft sequence assembly of the Pongo pygmaeus abelii genome.</title>
        <authorList>
            <person name="Wilson R.K."/>
            <person name="Mardis E."/>
        </authorList>
    </citation>
    <scope>NUCLEOTIDE SEQUENCE [LARGE SCALE GENOMIC DNA]</scope>
</reference>
<reference evidence="11" key="3">
    <citation type="submission" date="2025-09" db="UniProtKB">
        <authorList>
            <consortium name="Ensembl"/>
        </authorList>
    </citation>
    <scope>IDENTIFICATION</scope>
</reference>
<dbReference type="Ensembl" id="ENSPPYT00000059817.1">
    <property type="protein sequence ID" value="ENSPPYP00000035156.1"/>
    <property type="gene ID" value="ENSPPYG00000031095.1"/>
</dbReference>
<dbReference type="EC" id="2.4.1.110" evidence="4"/>
<proteinExistence type="inferred from homology"/>
<dbReference type="OMA" id="CHERSFQ"/>
<evidence type="ECO:0000256" key="3">
    <source>
        <dbReference type="ARBA" id="ARBA00022679"/>
    </source>
</evidence>
<protein>
    <recommendedName>
        <fullName evidence="5">tRNA-queuosine alpha-mannosyltransferase</fullName>
        <ecNumber evidence="4">2.4.1.110</ecNumber>
    </recommendedName>
    <alternativeName>
        <fullName evidence="6">Glycosyltransferase-like domain-containing protein 1</fullName>
    </alternativeName>
</protein>
<accession>A0A8I5TB77</accession>
<evidence type="ECO:0000256" key="2">
    <source>
        <dbReference type="ARBA" id="ARBA00022676"/>
    </source>
</evidence>
<dbReference type="GeneTree" id="ENSGT00390000006631"/>
<evidence type="ECO:0000256" key="6">
    <source>
        <dbReference type="ARBA" id="ARBA00044567"/>
    </source>
</evidence>
<evidence type="ECO:0000256" key="1">
    <source>
        <dbReference type="ARBA" id="ARBA00009481"/>
    </source>
</evidence>